<dbReference type="Gene3D" id="3.40.47.10">
    <property type="match status" value="1"/>
</dbReference>
<sequence length="174" mass="19940">MARSRAYLVASGIPSIIEVAIVLGRVTVPPTIRFEQENEKVPQCSRNMEFQVQSTPWPQRKRYAAVTTSASAASRPTACRNTRLQASLPCYPVKTTLVQTRFSFPCGQMTRLLPWKHVQQQYKNLEDPEPKPKENHKAEFYSTMHGRKIIGSKVMPTSWPSSARFSFRLFQRRP</sequence>
<dbReference type="InterPro" id="IPR016039">
    <property type="entry name" value="Thiolase-like"/>
</dbReference>
<dbReference type="EMBL" id="AHHD01000109">
    <property type="protein sequence ID" value="EKG19780.1"/>
    <property type="molecule type" value="Genomic_DNA"/>
</dbReference>
<comment type="caution">
    <text evidence="1">The sequence shown here is derived from an EMBL/GenBank/DDBJ whole genome shotgun (WGS) entry which is preliminary data.</text>
</comment>
<dbReference type="Proteomes" id="UP000007129">
    <property type="component" value="Unassembled WGS sequence"/>
</dbReference>
<name>K2SSS6_MACPH</name>
<organism evidence="1 2">
    <name type="scientific">Macrophomina phaseolina (strain MS6)</name>
    <name type="common">Charcoal rot fungus</name>
    <dbReference type="NCBI Taxonomy" id="1126212"/>
    <lineage>
        <taxon>Eukaryota</taxon>
        <taxon>Fungi</taxon>
        <taxon>Dikarya</taxon>
        <taxon>Ascomycota</taxon>
        <taxon>Pezizomycotina</taxon>
        <taxon>Dothideomycetes</taxon>
        <taxon>Dothideomycetes incertae sedis</taxon>
        <taxon>Botryosphaeriales</taxon>
        <taxon>Botryosphaeriaceae</taxon>
        <taxon>Macrophomina</taxon>
    </lineage>
</organism>
<dbReference type="InParanoid" id="K2SSS6"/>
<accession>K2SSS6</accession>
<gene>
    <name evidence="1" type="ORF">MPH_02926</name>
</gene>
<dbReference type="GO" id="GO:0016746">
    <property type="term" value="F:acyltransferase activity"/>
    <property type="evidence" value="ECO:0007669"/>
    <property type="project" value="InterPro"/>
</dbReference>
<dbReference type="AlphaFoldDB" id="K2SSS6"/>
<protein>
    <submittedName>
        <fullName evidence="1">Thiolase-like subgroup</fullName>
    </submittedName>
</protein>
<proteinExistence type="predicted"/>
<reference evidence="1 2" key="1">
    <citation type="journal article" date="2012" name="BMC Genomics">
        <title>Tools to kill: Genome of one of the most destructive plant pathogenic fungi Macrophomina phaseolina.</title>
        <authorList>
            <person name="Islam M.S."/>
            <person name="Haque M.S."/>
            <person name="Islam M.M."/>
            <person name="Emdad E.M."/>
            <person name="Halim A."/>
            <person name="Hossen Q.M.M."/>
            <person name="Hossain M.Z."/>
            <person name="Ahmed B."/>
            <person name="Rahim S."/>
            <person name="Rahman M.S."/>
            <person name="Alam M.M."/>
            <person name="Hou S."/>
            <person name="Wan X."/>
            <person name="Saito J.A."/>
            <person name="Alam M."/>
        </authorList>
    </citation>
    <scope>NUCLEOTIDE SEQUENCE [LARGE SCALE GENOMIC DNA]</scope>
    <source>
        <strain evidence="1 2">MS6</strain>
    </source>
</reference>
<dbReference type="VEuPathDB" id="FungiDB:MPH_02926"/>
<evidence type="ECO:0000313" key="1">
    <source>
        <dbReference type="EMBL" id="EKG19780.1"/>
    </source>
</evidence>
<evidence type="ECO:0000313" key="2">
    <source>
        <dbReference type="Proteomes" id="UP000007129"/>
    </source>
</evidence>
<dbReference type="HOGENOM" id="CLU_1540346_0_0_1"/>